<name>A0A833JEF0_9BACT</name>
<reference evidence="3 4" key="1">
    <citation type="submission" date="2019-10" db="EMBL/GenBank/DDBJ databases">
        <title>New genus of Silvanigrellaceae.</title>
        <authorList>
            <person name="Pitt A."/>
            <person name="Hahn M.W."/>
        </authorList>
    </citation>
    <scope>NUCLEOTIDE SEQUENCE [LARGE SCALE GENOMIC DNA]</scope>
    <source>
        <strain evidence="3 4">33A1-SZDP</strain>
    </source>
</reference>
<feature type="domain" description="Phage tail collar" evidence="2">
    <location>
        <begin position="59"/>
        <end position="114"/>
    </location>
</feature>
<dbReference type="InterPro" id="IPR037053">
    <property type="entry name" value="Phage_tail_collar_dom_sf"/>
</dbReference>
<dbReference type="AlphaFoldDB" id="A0A833JEF0"/>
<dbReference type="SUPFAM" id="SSF88874">
    <property type="entry name" value="Receptor-binding domain of short tail fibre protein gp12"/>
    <property type="match status" value="1"/>
</dbReference>
<sequence length="201" mass="22786">MTKLFKFVPIFLIAQFNSQAFADKACSPTNLFECYQESTKKINQLKTKIEELQKGNMTGQVIAFAGTDIPAGWLLCDGREFQQSQYPELFKVIKNIYGGNEAYTFKLPDYRGLFLRGMNGDRSDNLADPDKDNRKGGNKIGSLQFDEFMSHNHDYMVRGINSIFSHAGGTGWDWDAKGTTTNTGGKETRPKNIYVNYLIKY</sequence>
<dbReference type="InterPro" id="IPR011083">
    <property type="entry name" value="Phage_tail_collar_dom"/>
</dbReference>
<protein>
    <recommendedName>
        <fullName evidence="2">Phage tail collar domain-containing protein</fullName>
    </recommendedName>
</protein>
<proteinExistence type="predicted"/>
<keyword evidence="4" id="KW-1185">Reference proteome</keyword>
<accession>A0A833JEF0</accession>
<keyword evidence="1" id="KW-0732">Signal</keyword>
<dbReference type="Pfam" id="PF07484">
    <property type="entry name" value="Collar"/>
    <property type="match status" value="1"/>
</dbReference>
<evidence type="ECO:0000313" key="4">
    <source>
        <dbReference type="Proteomes" id="UP000442694"/>
    </source>
</evidence>
<dbReference type="Proteomes" id="UP000442694">
    <property type="component" value="Unassembled WGS sequence"/>
</dbReference>
<comment type="caution">
    <text evidence="3">The sequence shown here is derived from an EMBL/GenBank/DDBJ whole genome shotgun (WGS) entry which is preliminary data.</text>
</comment>
<feature type="signal peptide" evidence="1">
    <location>
        <begin position="1"/>
        <end position="22"/>
    </location>
</feature>
<gene>
    <name evidence="3" type="ORF">GCL57_04260</name>
</gene>
<feature type="chain" id="PRO_5032698222" description="Phage tail collar domain-containing protein" evidence="1">
    <location>
        <begin position="23"/>
        <end position="201"/>
    </location>
</feature>
<evidence type="ECO:0000313" key="3">
    <source>
        <dbReference type="EMBL" id="KAB8031864.1"/>
    </source>
</evidence>
<evidence type="ECO:0000256" key="1">
    <source>
        <dbReference type="SAM" id="SignalP"/>
    </source>
</evidence>
<organism evidence="3 4">
    <name type="scientific">Fluviispira multicolorata</name>
    <dbReference type="NCBI Taxonomy" id="2654512"/>
    <lineage>
        <taxon>Bacteria</taxon>
        <taxon>Pseudomonadati</taxon>
        <taxon>Bdellovibrionota</taxon>
        <taxon>Oligoflexia</taxon>
        <taxon>Silvanigrellales</taxon>
        <taxon>Silvanigrellaceae</taxon>
        <taxon>Fluviispira</taxon>
    </lineage>
</organism>
<dbReference type="RefSeq" id="WP_152212039.1">
    <property type="nucleotide sequence ID" value="NZ_WFLN01000005.1"/>
</dbReference>
<evidence type="ECO:0000259" key="2">
    <source>
        <dbReference type="Pfam" id="PF07484"/>
    </source>
</evidence>
<dbReference type="EMBL" id="WFLN01000005">
    <property type="protein sequence ID" value="KAB8031864.1"/>
    <property type="molecule type" value="Genomic_DNA"/>
</dbReference>
<dbReference type="Gene3D" id="3.90.1340.10">
    <property type="entry name" value="Phage tail collar domain"/>
    <property type="match status" value="1"/>
</dbReference>